<protein>
    <submittedName>
        <fullName evidence="2">Uncharacterized protein</fullName>
    </submittedName>
</protein>
<feature type="transmembrane region" description="Helical" evidence="1">
    <location>
        <begin position="145"/>
        <end position="165"/>
    </location>
</feature>
<reference evidence="3" key="1">
    <citation type="submission" date="2014-03" db="EMBL/GenBank/DDBJ databases">
        <authorList>
            <person name="Aksoy S."/>
            <person name="Warren W."/>
            <person name="Wilson R.K."/>
        </authorList>
    </citation>
    <scope>NUCLEOTIDE SEQUENCE [LARGE SCALE GENOMIC DNA]</scope>
    <source>
        <strain evidence="3">IAEA</strain>
    </source>
</reference>
<reference evidence="2" key="2">
    <citation type="submission" date="2020-05" db="UniProtKB">
        <authorList>
            <consortium name="EnsemblMetazoa"/>
        </authorList>
    </citation>
    <scope>IDENTIFICATION</scope>
    <source>
        <strain evidence="2">IAEA</strain>
    </source>
</reference>
<evidence type="ECO:0000313" key="2">
    <source>
        <dbReference type="EnsemblMetazoa" id="GBRI035444-PA"/>
    </source>
</evidence>
<organism evidence="2 3">
    <name type="scientific">Glossina brevipalpis</name>
    <dbReference type="NCBI Taxonomy" id="37001"/>
    <lineage>
        <taxon>Eukaryota</taxon>
        <taxon>Metazoa</taxon>
        <taxon>Ecdysozoa</taxon>
        <taxon>Arthropoda</taxon>
        <taxon>Hexapoda</taxon>
        <taxon>Insecta</taxon>
        <taxon>Pterygota</taxon>
        <taxon>Neoptera</taxon>
        <taxon>Endopterygota</taxon>
        <taxon>Diptera</taxon>
        <taxon>Brachycera</taxon>
        <taxon>Muscomorpha</taxon>
        <taxon>Hippoboscoidea</taxon>
        <taxon>Glossinidae</taxon>
        <taxon>Glossina</taxon>
    </lineage>
</organism>
<dbReference type="AlphaFoldDB" id="A0A1A9WWX3"/>
<keyword evidence="1" id="KW-1133">Transmembrane helix</keyword>
<evidence type="ECO:0000313" key="3">
    <source>
        <dbReference type="Proteomes" id="UP000091820"/>
    </source>
</evidence>
<keyword evidence="1" id="KW-0812">Transmembrane</keyword>
<sequence>MAKNDAFALPSLVPPLFRLFMSPPPPPPPPPPTPPSPILLSLEANICAELLISITPLSPTMNSCSCTYSMRRRIYTYLGRRATGTGKHTHRKNLINCHMHTTTTTDSSSVDALTTHFFFRSLNTKLIPFLDFKTISAINIKFSRGFANITSNCSIILIVIIFIIINEYLRPIHICGPPEKGI</sequence>
<accession>A0A1A9WWX3</accession>
<evidence type="ECO:0000256" key="1">
    <source>
        <dbReference type="SAM" id="Phobius"/>
    </source>
</evidence>
<dbReference type="VEuPathDB" id="VectorBase:GBRI035444"/>
<keyword evidence="1" id="KW-0472">Membrane</keyword>
<keyword evidence="3" id="KW-1185">Reference proteome</keyword>
<dbReference type="EnsemblMetazoa" id="GBRI035444-RA">
    <property type="protein sequence ID" value="GBRI035444-PA"/>
    <property type="gene ID" value="GBRI035444"/>
</dbReference>
<dbReference type="SUPFAM" id="SSF101447">
    <property type="entry name" value="Formin homology 2 domain (FH2 domain)"/>
    <property type="match status" value="1"/>
</dbReference>
<name>A0A1A9WWX3_9MUSC</name>
<dbReference type="Proteomes" id="UP000091820">
    <property type="component" value="Unassembled WGS sequence"/>
</dbReference>
<proteinExistence type="predicted"/>